<reference evidence="2 3" key="1">
    <citation type="submission" date="2024-02" db="EMBL/GenBank/DDBJ databases">
        <title>Discinaceae phylogenomics.</title>
        <authorList>
            <person name="Dirks A.C."/>
            <person name="James T.Y."/>
        </authorList>
    </citation>
    <scope>NUCLEOTIDE SEQUENCE [LARGE SCALE GENOMIC DNA]</scope>
    <source>
        <strain evidence="2 3">ACD0624</strain>
    </source>
</reference>
<protein>
    <recommendedName>
        <fullName evidence="4">ATPase subunit 6</fullName>
    </recommendedName>
</protein>
<evidence type="ECO:0000256" key="1">
    <source>
        <dbReference type="SAM" id="Phobius"/>
    </source>
</evidence>
<keyword evidence="1" id="KW-0472">Membrane</keyword>
<evidence type="ECO:0000313" key="3">
    <source>
        <dbReference type="Proteomes" id="UP001447188"/>
    </source>
</evidence>
<keyword evidence="1" id="KW-1133">Transmembrane helix</keyword>
<feature type="non-terminal residue" evidence="2">
    <location>
        <position position="107"/>
    </location>
</feature>
<feature type="transmembrane region" description="Helical" evidence="1">
    <location>
        <begin position="33"/>
        <end position="57"/>
    </location>
</feature>
<evidence type="ECO:0000313" key="2">
    <source>
        <dbReference type="EMBL" id="KAL0630206.1"/>
    </source>
</evidence>
<dbReference type="EMBL" id="JBBBZM010000981">
    <property type="protein sequence ID" value="KAL0630206.1"/>
    <property type="molecule type" value="Genomic_DNA"/>
</dbReference>
<dbReference type="Proteomes" id="UP001447188">
    <property type="component" value="Unassembled WGS sequence"/>
</dbReference>
<feature type="transmembrane region" description="Helical" evidence="1">
    <location>
        <begin position="69"/>
        <end position="88"/>
    </location>
</feature>
<sequence>MPLKVAFSLYLAGSLYAGLMYFLGPVIPLATIALGFGLLVIPYLALEWVVTPGIALLMGFQARWWSVPAVLVFGAPLVLLFTAITPVVSAGSEAMGVPVPWLAVYAK</sequence>
<keyword evidence="1" id="KW-0812">Transmembrane</keyword>
<accession>A0ABR3G3M2</accession>
<keyword evidence="3" id="KW-1185">Reference proteome</keyword>
<proteinExistence type="predicted"/>
<feature type="transmembrane region" description="Helical" evidence="1">
    <location>
        <begin position="7"/>
        <end position="27"/>
    </location>
</feature>
<comment type="caution">
    <text evidence="2">The sequence shown here is derived from an EMBL/GenBank/DDBJ whole genome shotgun (WGS) entry which is preliminary data.</text>
</comment>
<evidence type="ECO:0008006" key="4">
    <source>
        <dbReference type="Google" id="ProtNLM"/>
    </source>
</evidence>
<organism evidence="2 3">
    <name type="scientific">Discina gigas</name>
    <dbReference type="NCBI Taxonomy" id="1032678"/>
    <lineage>
        <taxon>Eukaryota</taxon>
        <taxon>Fungi</taxon>
        <taxon>Dikarya</taxon>
        <taxon>Ascomycota</taxon>
        <taxon>Pezizomycotina</taxon>
        <taxon>Pezizomycetes</taxon>
        <taxon>Pezizales</taxon>
        <taxon>Discinaceae</taxon>
        <taxon>Discina</taxon>
    </lineage>
</organism>
<name>A0ABR3G3M2_9PEZI</name>
<gene>
    <name evidence="2" type="ORF">Q9L58_010948</name>
</gene>